<dbReference type="KEGG" id="saes:HBH39_12475"/>
<dbReference type="InterPro" id="IPR025746">
    <property type="entry name" value="PilX_N_dom"/>
</dbReference>
<keyword evidence="1" id="KW-0812">Transmembrane</keyword>
<keyword evidence="1" id="KW-1133">Transmembrane helix</keyword>
<protein>
    <submittedName>
        <fullName evidence="3">Pilus assembly protein PilX</fullName>
    </submittedName>
</protein>
<accession>A0A6G9QLD6</accession>
<keyword evidence="4" id="KW-1185">Reference proteome</keyword>
<evidence type="ECO:0000313" key="3">
    <source>
        <dbReference type="EMBL" id="QIR15198.1"/>
    </source>
</evidence>
<dbReference type="AlphaFoldDB" id="A0A6G9QLD6"/>
<evidence type="ECO:0000259" key="2">
    <source>
        <dbReference type="Pfam" id="PF14341"/>
    </source>
</evidence>
<dbReference type="RefSeq" id="WP_167678743.1">
    <property type="nucleotide sequence ID" value="NZ_CP050313.1"/>
</dbReference>
<sequence>MNIKLKHQQGIVLFFSLIVLVMMTVIGVALAVSSTQSLRMSGAGSERVEAMAAAHGALENAIKNSSGAGFVTMDMDNGMTITDATLGVKSSVKALTKADVNCQRSADASSGDLIKCIRIQIESTAEFGRDNLGSLTTVNGVEQEVLNIK</sequence>
<proteinExistence type="predicted"/>
<feature type="transmembrane region" description="Helical" evidence="1">
    <location>
        <begin position="12"/>
        <end position="32"/>
    </location>
</feature>
<reference evidence="3 4" key="1">
    <citation type="submission" date="2020-03" db="EMBL/GenBank/DDBJ databases">
        <title>Complete genome sequence of Shewanella sp.</title>
        <authorList>
            <person name="Kim Y.-S."/>
            <person name="Kim S.-J."/>
            <person name="Jung H.-K."/>
            <person name="Kim K.-H."/>
        </authorList>
    </citation>
    <scope>NUCLEOTIDE SEQUENCE [LARGE SCALE GENOMIC DNA]</scope>
    <source>
        <strain evidence="3 4">PN3F2</strain>
    </source>
</reference>
<dbReference type="EMBL" id="CP050313">
    <property type="protein sequence ID" value="QIR15198.1"/>
    <property type="molecule type" value="Genomic_DNA"/>
</dbReference>
<gene>
    <name evidence="3" type="ORF">HBH39_12475</name>
</gene>
<organism evidence="3 4">
    <name type="scientific">Shewanella aestuarii</name>
    <dbReference type="NCBI Taxonomy" id="1028752"/>
    <lineage>
        <taxon>Bacteria</taxon>
        <taxon>Pseudomonadati</taxon>
        <taxon>Pseudomonadota</taxon>
        <taxon>Gammaproteobacteria</taxon>
        <taxon>Alteromonadales</taxon>
        <taxon>Shewanellaceae</taxon>
        <taxon>Shewanella</taxon>
    </lineage>
</organism>
<dbReference type="Proteomes" id="UP000502608">
    <property type="component" value="Chromosome"/>
</dbReference>
<keyword evidence="1" id="KW-0472">Membrane</keyword>
<feature type="domain" description="Type 4 fimbrial biogenesis protein PilX N-terminal" evidence="2">
    <location>
        <begin position="9"/>
        <end position="58"/>
    </location>
</feature>
<evidence type="ECO:0000313" key="4">
    <source>
        <dbReference type="Proteomes" id="UP000502608"/>
    </source>
</evidence>
<dbReference type="Pfam" id="PF14341">
    <property type="entry name" value="PilX_N"/>
    <property type="match status" value="1"/>
</dbReference>
<evidence type="ECO:0000256" key="1">
    <source>
        <dbReference type="SAM" id="Phobius"/>
    </source>
</evidence>
<name>A0A6G9QLD6_9GAMM</name>